<proteinExistence type="predicted"/>
<accession>A0A182UHB5</accession>
<evidence type="ECO:0000313" key="1">
    <source>
        <dbReference type="EnsemblMetazoa" id="AMEC020402-PA"/>
    </source>
</evidence>
<evidence type="ECO:0000313" key="2">
    <source>
        <dbReference type="Proteomes" id="UP000075902"/>
    </source>
</evidence>
<organism evidence="1 2">
    <name type="scientific">Anopheles melas</name>
    <dbReference type="NCBI Taxonomy" id="34690"/>
    <lineage>
        <taxon>Eukaryota</taxon>
        <taxon>Metazoa</taxon>
        <taxon>Ecdysozoa</taxon>
        <taxon>Arthropoda</taxon>
        <taxon>Hexapoda</taxon>
        <taxon>Insecta</taxon>
        <taxon>Pterygota</taxon>
        <taxon>Neoptera</taxon>
        <taxon>Endopterygota</taxon>
        <taxon>Diptera</taxon>
        <taxon>Nematocera</taxon>
        <taxon>Culicoidea</taxon>
        <taxon>Culicidae</taxon>
        <taxon>Anophelinae</taxon>
        <taxon>Anopheles</taxon>
    </lineage>
</organism>
<sequence>MGRGTASFDLNLRKVQRSLISIQRSLYSSFSTYSGGRGRSDSSYSKNSVISSLSASCIGVMPAYVASIGSAPNASSRRTISTNEFSTASCNGRIPDGAGSEWLAPYCSR</sequence>
<reference evidence="2" key="1">
    <citation type="submission" date="2014-01" db="EMBL/GenBank/DDBJ databases">
        <title>The Genome Sequence of Anopheles melas CM1001059_A (V2).</title>
        <authorList>
            <consortium name="The Broad Institute Genomics Platform"/>
            <person name="Neafsey D.E."/>
            <person name="Besansky N."/>
            <person name="Howell P."/>
            <person name="Walton C."/>
            <person name="Young S.K."/>
            <person name="Zeng Q."/>
            <person name="Gargeya S."/>
            <person name="Fitzgerald M."/>
            <person name="Haas B."/>
            <person name="Abouelleil A."/>
            <person name="Allen A.W."/>
            <person name="Alvarado L."/>
            <person name="Arachchi H.M."/>
            <person name="Berlin A.M."/>
            <person name="Chapman S.B."/>
            <person name="Gainer-Dewar J."/>
            <person name="Goldberg J."/>
            <person name="Griggs A."/>
            <person name="Gujja S."/>
            <person name="Hansen M."/>
            <person name="Howarth C."/>
            <person name="Imamovic A."/>
            <person name="Ireland A."/>
            <person name="Larimer J."/>
            <person name="McCowan C."/>
            <person name="Murphy C."/>
            <person name="Pearson M."/>
            <person name="Poon T.W."/>
            <person name="Priest M."/>
            <person name="Roberts A."/>
            <person name="Saif S."/>
            <person name="Shea T."/>
            <person name="Sisk P."/>
            <person name="Sykes S."/>
            <person name="Wortman J."/>
            <person name="Nusbaum C."/>
            <person name="Birren B."/>
        </authorList>
    </citation>
    <scope>NUCLEOTIDE SEQUENCE [LARGE SCALE GENOMIC DNA]</scope>
    <source>
        <strain evidence="2">CM1001059</strain>
    </source>
</reference>
<reference evidence="1" key="2">
    <citation type="submission" date="2020-05" db="UniProtKB">
        <authorList>
            <consortium name="EnsemblMetazoa"/>
        </authorList>
    </citation>
    <scope>IDENTIFICATION</scope>
    <source>
        <strain evidence="1">CM1001059</strain>
    </source>
</reference>
<protein>
    <submittedName>
        <fullName evidence="1">Uncharacterized protein</fullName>
    </submittedName>
</protein>
<dbReference type="Proteomes" id="UP000075902">
    <property type="component" value="Unassembled WGS sequence"/>
</dbReference>
<dbReference type="EnsemblMetazoa" id="AMEC020402-RA">
    <property type="protein sequence ID" value="AMEC020402-PA"/>
    <property type="gene ID" value="AMEC020402"/>
</dbReference>
<name>A0A182UHB5_9DIPT</name>
<keyword evidence="2" id="KW-1185">Reference proteome</keyword>
<dbReference type="AlphaFoldDB" id="A0A182UHB5"/>
<dbReference type="VEuPathDB" id="VectorBase:AMEC020402"/>